<dbReference type="InterPro" id="IPR013584">
    <property type="entry name" value="RAP"/>
</dbReference>
<evidence type="ECO:0000313" key="2">
    <source>
        <dbReference type="EMBL" id="WBY59883.1"/>
    </source>
</evidence>
<evidence type="ECO:0000313" key="3">
    <source>
        <dbReference type="Proteomes" id="UP001054126"/>
    </source>
</evidence>
<feature type="domain" description="RAP" evidence="1">
    <location>
        <begin position="1566"/>
        <end position="1637"/>
    </location>
</feature>
<dbReference type="EMBL" id="CP115537">
    <property type="protein sequence ID" value="WBY59883.1"/>
    <property type="molecule type" value="Genomic_DNA"/>
</dbReference>
<name>A0AAE9WT63_PLAYO</name>
<dbReference type="Pfam" id="PF08373">
    <property type="entry name" value="RAP"/>
    <property type="match status" value="1"/>
</dbReference>
<organism evidence="2 3">
    <name type="scientific">Plasmodium yoelii yoelii</name>
    <dbReference type="NCBI Taxonomy" id="73239"/>
    <lineage>
        <taxon>Eukaryota</taxon>
        <taxon>Sar</taxon>
        <taxon>Alveolata</taxon>
        <taxon>Apicomplexa</taxon>
        <taxon>Aconoidasida</taxon>
        <taxon>Haemosporida</taxon>
        <taxon>Plasmodiidae</taxon>
        <taxon>Plasmodium</taxon>
        <taxon>Plasmodium (Vinckeia)</taxon>
    </lineage>
</organism>
<evidence type="ECO:0000259" key="1">
    <source>
        <dbReference type="PROSITE" id="PS51286"/>
    </source>
</evidence>
<dbReference type="Proteomes" id="UP001054126">
    <property type="component" value="Chromosome 13"/>
</dbReference>
<proteinExistence type="predicted"/>
<protein>
    <submittedName>
        <fullName evidence="2">RAP protein</fullName>
    </submittedName>
</protein>
<reference evidence="2" key="1">
    <citation type="submission" date="2023-01" db="EMBL/GenBank/DDBJ databases">
        <title>Long-Read Genome Assembly and Gene Model Annotations for the Rodent Malaria Parasite Plasmodium yoelii 17XNL.</title>
        <authorList>
            <person name="Mitchell G.J."/>
            <person name="Sebastian A."/>
            <person name="Albert I."/>
            <person name="Lindner S.E."/>
        </authorList>
    </citation>
    <scope>NUCLEOTIDE SEQUENCE</scope>
    <source>
        <strain evidence="2">17XNL clone 1.1</strain>
    </source>
</reference>
<dbReference type="SMART" id="SM00952">
    <property type="entry name" value="RAP"/>
    <property type="match status" value="1"/>
</dbReference>
<gene>
    <name evidence="2" type="ORF">Py17XNL_001303074</name>
</gene>
<sequence>MLRICGSLTKLRKLRNHAYENDKFFTTITKNQKDTLKTVVKINKDILKSDNILEIIKIVKDNEKNTNIINHVTFFHRLMQIIHQKNNDASYAKNKKYINIEIEKRIKIIFSYLSNNKENLKKVNNYNKRLFSSFVWSLSKYFILLKENAQDCFFKGVEDFTFQECPHYKGTNSKTFTNHEKSTNGNDSTIFNHIVNDEDPNKSSHICKFKYERICKQNITKIKSKIFLNLDWKKYDNHIQPKNNSHEGNHLTLSNVYLNLLLKYANTYLPHLNPSRHVVLLWSLSKLNKNSKEIHENYYKQSLNIIPQLKDNESIILLYSYSYVNFKDFDFYLKIKKLIMNRSIHKKIVYEKNYESLISMLLSFSNQNIFFQDLYKSTINSILETNNFLSNFRKKNLIRFIFCIFKLPHIYLQNDNTFVKDQIEPISLWKNIILYELLKKKVMKKSDKLFPLDEDINCSIRRNNFFDTIYKDKYPLGDVILLLWSLSLKYIYSAKLFLYTCIKLNSLLKSYNFINNYFQMLTNFYLSLLSFILEDQDYINLYFNKNEANALSLLYDYLSIHMDNFVILKDIINMNTRHNNDVEISNMQENIFYIISNYFKPSKNVIVLLEYKNVVNISMDILLYRNDKFHHINLPKNRNDHNCSYVSFLGKNSFKDTMLGPYFLEKKMNQKHICTINNFTNFIARKKKHHNIQNNSPVLYLTNRKNIHTIYTHFFSTIGKNDIREKIDHPNECINLKNCVTFSSEIEDTIKDPENSTTNMYRFINKIKNISSDECSDQLKIICNDLIFLFSNNFIYIKKYDVISFFYKFSSFFPVFCKMKNQLYNVNEVVKLFSFFINFTTSTFFPYLEKNINNNKERNLNLFIDVCWTYFRYMKYLIVLSKKINLNINMSSELEQINTIISNELDKTQNIFNHTIKRKITDGNMIAELSSKNMSLLISIFLHLKNSNDIINYLQKNNFFNIKFYIKDIIYILSALLKSDYVWKDLEFFFCKMFVENIAYSDINNLVEFTYLCAELKCNHEFIMSAIRNKINSIINLPEIEESKKSEEGIESKQNIKYSCDEVAYRFIEKFTPNELAFFTRNCYRMHCFDRPFFDLLCDTTIKKINALNLTNACIILPCFSRVYCIKNIWKKGDEYGGEKKQIINKEMNIKIENNDYLEKNISSCRYKIPESLKVLVKHVENEMIPKNKNISLHNLCYFMESLTLLKIENKKLYNLCINETLKKIQNFVYNEKEIKIIGKILWCLSYYHKTEYLFSHKIISFILKYKLYQYPIPENFISFFLYFIKSRVYNKKLFYNIGKSTIVNITINNYFTTSEEKRPNIKLNVITELYATMAWAYAFTYFHNADIEIANFDAYTNIKGNVDMFASKAENSCKHFDTNYDNMEISKCKGISNVSNPAQLRYTKKDEMFLKKIYDYIFNEIKILHKYRELSFLLLARYLWGVSIVNLINDDTINFINIYNWNEIKIYEQNPMYLHMVFTLWLRLKYSYSHLKLSKNFLNFIDQITHILKKKYIKNGLNKDNLSTFHVQISKILDEFNVKYTNEYITKDLLIIDIIIILKECKEKIAIEIDGPSHHLLDLSDLHVNTSINDNKKYLQCGTTYFKNFLLKKNGWKVINIPSYEWNKIKKEDRDYYIIQKLSNCSSSLKKYFLLKRLLIAAHN</sequence>
<dbReference type="PROSITE" id="PS51286">
    <property type="entry name" value="RAP"/>
    <property type="match status" value="1"/>
</dbReference>
<accession>A0AAE9WT63</accession>